<evidence type="ECO:0000256" key="16">
    <source>
        <dbReference type="PIRSR" id="PIRSR000114-3"/>
    </source>
</evidence>
<feature type="binding site" evidence="13">
    <location>
        <position position="12"/>
    </location>
    <ligand>
        <name>NADPH</name>
        <dbReference type="ChEBI" id="CHEBI:57783"/>
    </ligand>
</feature>
<evidence type="ECO:0000313" key="21">
    <source>
        <dbReference type="Proteomes" id="UP000075806"/>
    </source>
</evidence>
<keyword evidence="13" id="KW-0547">Nucleotide-binding</keyword>
<feature type="binding site" evidence="13">
    <location>
        <position position="257"/>
    </location>
    <ligand>
        <name>NADPH</name>
        <dbReference type="ChEBI" id="CHEBI:57783"/>
    </ligand>
</feature>
<feature type="binding site" evidence="13">
    <location>
        <position position="33"/>
    </location>
    <ligand>
        <name>NADPH</name>
        <dbReference type="ChEBI" id="CHEBI:57783"/>
    </ligand>
</feature>
<feature type="binding site" evidence="13">
    <location>
        <position position="106"/>
    </location>
    <ligand>
        <name>NADPH</name>
        <dbReference type="ChEBI" id="CHEBI:57783"/>
    </ligand>
</feature>
<name>A0A161PHM8_9BACI</name>
<proteinExistence type="inferred from homology"/>
<comment type="similarity">
    <text evidence="1 13 17">Belongs to the NAD-dependent glycerol-3-phosphate dehydrogenase family.</text>
</comment>
<comment type="catalytic activity">
    <reaction evidence="13">
        <text>sn-glycerol 3-phosphate + NAD(+) = dihydroxyacetone phosphate + NADH + H(+)</text>
        <dbReference type="Rhea" id="RHEA:11092"/>
        <dbReference type="ChEBI" id="CHEBI:15378"/>
        <dbReference type="ChEBI" id="CHEBI:57540"/>
        <dbReference type="ChEBI" id="CHEBI:57597"/>
        <dbReference type="ChEBI" id="CHEBI:57642"/>
        <dbReference type="ChEBI" id="CHEBI:57945"/>
        <dbReference type="EC" id="1.1.1.94"/>
    </reaction>
</comment>
<evidence type="ECO:0000256" key="6">
    <source>
        <dbReference type="ARBA" id="ARBA00023098"/>
    </source>
</evidence>
<evidence type="ECO:0000256" key="15">
    <source>
        <dbReference type="PIRSR" id="PIRSR000114-2"/>
    </source>
</evidence>
<dbReference type="STRING" id="519424.AZF04_17360"/>
<dbReference type="PIRSF" id="PIRSF000114">
    <property type="entry name" value="Glycerol-3-P_dh"/>
    <property type="match status" value="1"/>
</dbReference>
<dbReference type="NCBIfam" id="NF000940">
    <property type="entry name" value="PRK00094.1-2"/>
    <property type="match status" value="1"/>
</dbReference>
<dbReference type="GO" id="GO:0005829">
    <property type="term" value="C:cytosol"/>
    <property type="evidence" value="ECO:0007669"/>
    <property type="project" value="TreeGrafter"/>
</dbReference>
<dbReference type="GO" id="GO:0046168">
    <property type="term" value="P:glycerol-3-phosphate catabolic process"/>
    <property type="evidence" value="ECO:0007669"/>
    <property type="project" value="InterPro"/>
</dbReference>
<keyword evidence="5 13" id="KW-0520">NAD</keyword>
<feature type="binding site" evidence="15">
    <location>
        <position position="106"/>
    </location>
    <ligand>
        <name>substrate</name>
    </ligand>
</feature>
<dbReference type="SUPFAM" id="SSF51735">
    <property type="entry name" value="NAD(P)-binding Rossmann-fold domains"/>
    <property type="match status" value="1"/>
</dbReference>
<evidence type="ECO:0000256" key="2">
    <source>
        <dbReference type="ARBA" id="ARBA00022516"/>
    </source>
</evidence>
<keyword evidence="4 13" id="KW-0560">Oxidoreductase</keyword>
<dbReference type="NCBIfam" id="NF000941">
    <property type="entry name" value="PRK00094.1-3"/>
    <property type="match status" value="1"/>
</dbReference>
<feature type="binding site" evidence="13">
    <location>
        <position position="138"/>
    </location>
    <ligand>
        <name>sn-glycerol 3-phosphate</name>
        <dbReference type="ChEBI" id="CHEBI:57597"/>
    </ligand>
</feature>
<evidence type="ECO:0000256" key="11">
    <source>
        <dbReference type="ARBA" id="ARBA00069372"/>
    </source>
</evidence>
<keyword evidence="21" id="KW-1185">Reference proteome</keyword>
<dbReference type="InterPro" id="IPR008927">
    <property type="entry name" value="6-PGluconate_DH-like_C_sf"/>
</dbReference>
<comment type="catalytic activity">
    <reaction evidence="9">
        <text>sn-glycerol 3-phosphate + NADP(+) = dihydroxyacetone phosphate + NADPH + H(+)</text>
        <dbReference type="Rhea" id="RHEA:11096"/>
        <dbReference type="ChEBI" id="CHEBI:15378"/>
        <dbReference type="ChEBI" id="CHEBI:57597"/>
        <dbReference type="ChEBI" id="CHEBI:57642"/>
        <dbReference type="ChEBI" id="CHEBI:57783"/>
        <dbReference type="ChEBI" id="CHEBI:58349"/>
        <dbReference type="EC" id="1.1.1.94"/>
    </reaction>
    <physiologicalReaction direction="right-to-left" evidence="9">
        <dbReference type="Rhea" id="RHEA:11098"/>
    </physiologicalReaction>
</comment>
<dbReference type="PRINTS" id="PR00077">
    <property type="entry name" value="GPDHDRGNASE"/>
</dbReference>
<comment type="function">
    <text evidence="13">Catalyzes the reduction of the glycolytic intermediate dihydroxyacetone phosphate (DHAP) to sn-glycerol 3-phosphate (G3P), the key precursor for phospholipid synthesis.</text>
</comment>
<sequence>MAKVAVIGAGSWGTALALVLADNEHEVKLWGRRQEQMDEVTHKHTNHKYLPNITLPPSIEGTVDLKKAITGAEFIVLVTPTKVIREMVQQLIKVMEKEAVIIHASKGIEPGTHKRVSEMISEEFEQTNFMKDLIVLSGPSHAEEVALRQPTTVTASSLNINAAEQVQDLFMNHHFRVYTNADLIGVEIGGSLKNIIGLVCGLTNGLGYGDNTKAAIMTRGLAEMARLGIKLGANPMTFSGLSGLGDLIVTCTSVHSRNWRAGQMIGQGLVLDEVLDKMGMVVEGVRTTKATHELATKLNVEMPITNALYKVLFEQVNPKEAAELLMGRLKKHEVEEVSNYLLTEIDQ</sequence>
<feature type="binding site" evidence="13">
    <location>
        <position position="49"/>
    </location>
    <ligand>
        <name>NADPH</name>
        <dbReference type="ChEBI" id="CHEBI:57783"/>
    </ligand>
</feature>
<evidence type="ECO:0000259" key="18">
    <source>
        <dbReference type="Pfam" id="PF01210"/>
    </source>
</evidence>
<feature type="binding site" evidence="13">
    <location>
        <position position="257"/>
    </location>
    <ligand>
        <name>sn-glycerol 3-phosphate</name>
        <dbReference type="ChEBI" id="CHEBI:57597"/>
    </ligand>
</feature>
<evidence type="ECO:0000256" key="17">
    <source>
        <dbReference type="RuleBase" id="RU000437"/>
    </source>
</evidence>
<dbReference type="Pfam" id="PF01210">
    <property type="entry name" value="NAD_Gly3P_dh_N"/>
    <property type="match status" value="1"/>
</dbReference>
<evidence type="ECO:0000256" key="1">
    <source>
        <dbReference type="ARBA" id="ARBA00011009"/>
    </source>
</evidence>
<feature type="binding site" evidence="13">
    <location>
        <position position="246"/>
    </location>
    <ligand>
        <name>sn-glycerol 3-phosphate</name>
        <dbReference type="ChEBI" id="CHEBI:57597"/>
    </ligand>
</feature>
<feature type="domain" description="Glycerol-3-phosphate dehydrogenase NAD-dependent N-terminal" evidence="18">
    <location>
        <begin position="3"/>
        <end position="162"/>
    </location>
</feature>
<dbReference type="GO" id="GO:0051287">
    <property type="term" value="F:NAD binding"/>
    <property type="evidence" value="ECO:0007669"/>
    <property type="project" value="InterPro"/>
</dbReference>
<keyword evidence="8 13" id="KW-1208">Phospholipid metabolism</keyword>
<evidence type="ECO:0000256" key="10">
    <source>
        <dbReference type="ARBA" id="ARBA00066687"/>
    </source>
</evidence>
<dbReference type="UniPathway" id="UPA00940"/>
<feature type="active site" description="Proton acceptor" evidence="13 14">
    <location>
        <position position="193"/>
    </location>
</feature>
<dbReference type="InterPro" id="IPR013328">
    <property type="entry name" value="6PGD_dom2"/>
</dbReference>
<keyword evidence="7 13" id="KW-0594">Phospholipid biosynthesis</keyword>
<dbReference type="GO" id="GO:0006650">
    <property type="term" value="P:glycerophospholipid metabolic process"/>
    <property type="evidence" value="ECO:0007669"/>
    <property type="project" value="UniProtKB-UniRule"/>
</dbReference>
<feature type="domain" description="Glycerol-3-phosphate dehydrogenase NAD-dependent C-terminal" evidence="19">
    <location>
        <begin position="182"/>
        <end position="322"/>
    </location>
</feature>
<dbReference type="AlphaFoldDB" id="A0A161PHM8"/>
<dbReference type="InterPro" id="IPR006168">
    <property type="entry name" value="G3P_DH_NAD-dep"/>
</dbReference>
<feature type="binding site" evidence="13">
    <location>
        <position position="140"/>
    </location>
    <ligand>
        <name>sn-glycerol 3-phosphate</name>
        <dbReference type="ChEBI" id="CHEBI:57597"/>
    </ligand>
</feature>
<feature type="binding site" evidence="16">
    <location>
        <position position="142"/>
    </location>
    <ligand>
        <name>NAD(+)</name>
        <dbReference type="ChEBI" id="CHEBI:57540"/>
    </ligand>
</feature>
<feature type="binding site" evidence="13">
    <location>
        <position position="142"/>
    </location>
    <ligand>
        <name>NADPH</name>
        <dbReference type="ChEBI" id="CHEBI:57783"/>
    </ligand>
</feature>
<dbReference type="RefSeq" id="WP_061948005.1">
    <property type="nucleotide sequence ID" value="NZ_LTAO01000009.1"/>
</dbReference>
<accession>A0A161PHM8</accession>
<dbReference type="SUPFAM" id="SSF48179">
    <property type="entry name" value="6-phosphogluconate dehydrogenase C-terminal domain-like"/>
    <property type="match status" value="1"/>
</dbReference>
<feature type="binding site" evidence="13">
    <location>
        <position position="32"/>
    </location>
    <ligand>
        <name>NADPH</name>
        <dbReference type="ChEBI" id="CHEBI:57783"/>
    </ligand>
</feature>
<feature type="binding site" evidence="13">
    <location>
        <position position="256"/>
    </location>
    <ligand>
        <name>sn-glycerol 3-phosphate</name>
        <dbReference type="ChEBI" id="CHEBI:57597"/>
    </ligand>
</feature>
<dbReference type="EMBL" id="LTAO01000009">
    <property type="protein sequence ID" value="KYG33115.1"/>
    <property type="molecule type" value="Genomic_DNA"/>
</dbReference>
<feature type="binding site" evidence="13">
    <location>
        <position position="11"/>
    </location>
    <ligand>
        <name>NADPH</name>
        <dbReference type="ChEBI" id="CHEBI:57783"/>
    </ligand>
</feature>
<dbReference type="Pfam" id="PF07479">
    <property type="entry name" value="NAD_Gly3P_dh_C"/>
    <property type="match status" value="1"/>
</dbReference>
<dbReference type="GO" id="GO:0141153">
    <property type="term" value="F:glycerol-3-phosphate dehydrogenase (NADP+) activity"/>
    <property type="evidence" value="ECO:0007669"/>
    <property type="project" value="RHEA"/>
</dbReference>
<feature type="binding site" evidence="13">
    <location>
        <position position="106"/>
    </location>
    <ligand>
        <name>sn-glycerol 3-phosphate</name>
        <dbReference type="ChEBI" id="CHEBI:57597"/>
    </ligand>
</feature>
<evidence type="ECO:0000313" key="20">
    <source>
        <dbReference type="EMBL" id="KYG33115.1"/>
    </source>
</evidence>
<evidence type="ECO:0000256" key="7">
    <source>
        <dbReference type="ARBA" id="ARBA00023209"/>
    </source>
</evidence>
<gene>
    <name evidence="13 20" type="primary">gpsA</name>
    <name evidence="20" type="ORF">AZF04_17360</name>
</gene>
<dbReference type="FunFam" id="3.40.50.720:FF:000019">
    <property type="entry name" value="Glycerol-3-phosphate dehydrogenase [NAD(P)+]"/>
    <property type="match status" value="1"/>
</dbReference>
<keyword evidence="13" id="KW-0963">Cytoplasm</keyword>
<keyword evidence="6 13" id="KW-0443">Lipid metabolism</keyword>
<reference evidence="20" key="1">
    <citation type="submission" date="2016-02" db="EMBL/GenBank/DDBJ databases">
        <title>Genome sequence of Bacillus trypoxylicola KCTC 13244(T).</title>
        <authorList>
            <person name="Jeong H."/>
            <person name="Park S.-H."/>
            <person name="Choi S.-K."/>
        </authorList>
    </citation>
    <scope>NUCLEOTIDE SEQUENCE [LARGE SCALE GENOMIC DNA]</scope>
    <source>
        <strain evidence="20">KCTC 13244</strain>
    </source>
</reference>
<organism evidence="20 21">
    <name type="scientific">Alkalihalobacillus trypoxylicola</name>
    <dbReference type="NCBI Taxonomy" id="519424"/>
    <lineage>
        <taxon>Bacteria</taxon>
        <taxon>Bacillati</taxon>
        <taxon>Bacillota</taxon>
        <taxon>Bacilli</taxon>
        <taxon>Bacillales</taxon>
        <taxon>Bacillaceae</taxon>
        <taxon>Alkalihalobacillus</taxon>
    </lineage>
</organism>
<feature type="binding site" evidence="13">
    <location>
        <position position="193"/>
    </location>
    <ligand>
        <name>sn-glycerol 3-phosphate</name>
        <dbReference type="ChEBI" id="CHEBI:57597"/>
    </ligand>
</feature>
<evidence type="ECO:0000256" key="3">
    <source>
        <dbReference type="ARBA" id="ARBA00022857"/>
    </source>
</evidence>
<dbReference type="NCBIfam" id="NF000942">
    <property type="entry name" value="PRK00094.1-4"/>
    <property type="match status" value="1"/>
</dbReference>
<dbReference type="GO" id="GO:0008654">
    <property type="term" value="P:phospholipid biosynthetic process"/>
    <property type="evidence" value="ECO:0007669"/>
    <property type="project" value="UniProtKB-KW"/>
</dbReference>
<dbReference type="HAMAP" id="MF_00394">
    <property type="entry name" value="NAD_Glyc3P_dehydrog"/>
    <property type="match status" value="1"/>
</dbReference>
<evidence type="ECO:0000256" key="5">
    <source>
        <dbReference type="ARBA" id="ARBA00023027"/>
    </source>
</evidence>
<feature type="binding site" evidence="16">
    <location>
        <position position="257"/>
    </location>
    <ligand>
        <name>NAD(+)</name>
        <dbReference type="ChEBI" id="CHEBI:57540"/>
    </ligand>
</feature>
<evidence type="ECO:0000256" key="9">
    <source>
        <dbReference type="ARBA" id="ARBA00052716"/>
    </source>
</evidence>
<dbReference type="OrthoDB" id="9812273at2"/>
<comment type="subcellular location">
    <subcellularLocation>
        <location evidence="13">Cytoplasm</location>
    </subcellularLocation>
</comment>
<dbReference type="GO" id="GO:0005975">
    <property type="term" value="P:carbohydrate metabolic process"/>
    <property type="evidence" value="ECO:0007669"/>
    <property type="project" value="InterPro"/>
</dbReference>
<evidence type="ECO:0000256" key="4">
    <source>
        <dbReference type="ARBA" id="ARBA00023002"/>
    </source>
</evidence>
<evidence type="ECO:0000256" key="12">
    <source>
        <dbReference type="ARBA" id="ARBA00080511"/>
    </source>
</evidence>
<dbReference type="InterPro" id="IPR036291">
    <property type="entry name" value="NAD(P)-bd_dom_sf"/>
</dbReference>
<dbReference type="PANTHER" id="PTHR11728">
    <property type="entry name" value="GLYCEROL-3-PHOSPHATE DEHYDROGENASE"/>
    <property type="match status" value="1"/>
</dbReference>
<feature type="binding site" evidence="13">
    <location>
        <position position="283"/>
    </location>
    <ligand>
        <name>NADPH</name>
        <dbReference type="ChEBI" id="CHEBI:57783"/>
    </ligand>
</feature>
<dbReference type="Gene3D" id="1.10.1040.10">
    <property type="entry name" value="N-(1-d-carboxylethyl)-l-norvaline Dehydrogenase, domain 2"/>
    <property type="match status" value="1"/>
</dbReference>
<dbReference type="Gene3D" id="3.40.50.720">
    <property type="entry name" value="NAD(P)-binding Rossmann-like Domain"/>
    <property type="match status" value="1"/>
</dbReference>
<protein>
    <recommendedName>
        <fullName evidence="11 13">Glycerol-3-phosphate dehydrogenase [NAD(P)+]</fullName>
        <ecNumber evidence="10 13">1.1.1.94</ecNumber>
    </recommendedName>
    <alternativeName>
        <fullName evidence="13">NAD(P)(+)-dependent glycerol-3-phosphate dehydrogenase</fullName>
    </alternativeName>
    <alternativeName>
        <fullName evidence="12 13">NAD(P)H-dependent dihydroxyacetone-phosphate reductase</fullName>
    </alternativeName>
</protein>
<feature type="binding site" evidence="13">
    <location>
        <position position="281"/>
    </location>
    <ligand>
        <name>NADPH</name>
        <dbReference type="ChEBI" id="CHEBI:57783"/>
    </ligand>
</feature>
<comment type="pathway">
    <text evidence="13">Membrane lipid metabolism; glycerophospholipid metabolism.</text>
</comment>
<dbReference type="EC" id="1.1.1.94" evidence="10 13"/>
<dbReference type="GO" id="GO:0046167">
    <property type="term" value="P:glycerol-3-phosphate biosynthetic process"/>
    <property type="evidence" value="ECO:0007669"/>
    <property type="project" value="UniProtKB-UniRule"/>
</dbReference>
<feature type="binding site" evidence="16">
    <location>
        <begin position="8"/>
        <end position="13"/>
    </location>
    <ligand>
        <name>NAD(+)</name>
        <dbReference type="ChEBI" id="CHEBI:57540"/>
    </ligand>
</feature>
<dbReference type="InterPro" id="IPR006109">
    <property type="entry name" value="G3P_DH_NAD-dep_C"/>
</dbReference>
<dbReference type="PANTHER" id="PTHR11728:SF1">
    <property type="entry name" value="GLYCEROL-3-PHOSPHATE DEHYDROGENASE [NAD(+)] 2, CHLOROPLASTIC"/>
    <property type="match status" value="1"/>
</dbReference>
<dbReference type="Proteomes" id="UP000075806">
    <property type="component" value="Unassembled WGS sequence"/>
</dbReference>
<feature type="binding site" evidence="15">
    <location>
        <begin position="257"/>
        <end position="258"/>
    </location>
    <ligand>
        <name>substrate</name>
    </ligand>
</feature>
<evidence type="ECO:0000256" key="14">
    <source>
        <dbReference type="PIRSR" id="PIRSR000114-1"/>
    </source>
</evidence>
<keyword evidence="2 13" id="KW-0444">Lipid biosynthesis</keyword>
<dbReference type="FunFam" id="1.10.1040.10:FF:000001">
    <property type="entry name" value="Glycerol-3-phosphate dehydrogenase [NAD(P)+]"/>
    <property type="match status" value="1"/>
</dbReference>
<keyword evidence="3 13" id="KW-0521">NADP</keyword>
<dbReference type="InterPro" id="IPR011128">
    <property type="entry name" value="G3P_DH_NAD-dep_N"/>
</dbReference>
<feature type="binding site" evidence="13">
    <location>
        <position position="258"/>
    </location>
    <ligand>
        <name>sn-glycerol 3-phosphate</name>
        <dbReference type="ChEBI" id="CHEBI:57597"/>
    </ligand>
</feature>
<evidence type="ECO:0000259" key="19">
    <source>
        <dbReference type="Pfam" id="PF07479"/>
    </source>
</evidence>
<dbReference type="GO" id="GO:0141152">
    <property type="term" value="F:glycerol-3-phosphate dehydrogenase (NAD+) activity"/>
    <property type="evidence" value="ECO:0007669"/>
    <property type="project" value="RHEA"/>
</dbReference>
<evidence type="ECO:0000256" key="13">
    <source>
        <dbReference type="HAMAP-Rule" id="MF_00394"/>
    </source>
</evidence>
<evidence type="ECO:0000256" key="8">
    <source>
        <dbReference type="ARBA" id="ARBA00023264"/>
    </source>
</evidence>
<comment type="caution">
    <text evidence="20">The sequence shown here is derived from an EMBL/GenBank/DDBJ whole genome shotgun (WGS) entry which is preliminary data.</text>
</comment>